<evidence type="ECO:0000256" key="8">
    <source>
        <dbReference type="ARBA" id="ARBA00023125"/>
    </source>
</evidence>
<feature type="binding site" evidence="11">
    <location>
        <position position="48"/>
    </location>
    <ligand>
        <name>[4Fe-4S] cluster</name>
        <dbReference type="ChEBI" id="CHEBI:49883"/>
    </ligand>
</feature>
<comment type="caution">
    <text evidence="13">The sequence shown here is derived from an EMBL/GenBank/DDBJ whole genome shotgun (WGS) entry which is preliminary data.</text>
</comment>
<comment type="subcellular location">
    <subcellularLocation>
        <location evidence="1 11">Cytoplasm</location>
    </subcellularLocation>
</comment>
<evidence type="ECO:0000313" key="13">
    <source>
        <dbReference type="EMBL" id="MDY5140284.1"/>
    </source>
</evidence>
<evidence type="ECO:0000259" key="12">
    <source>
        <dbReference type="PROSITE" id="PS51674"/>
    </source>
</evidence>
<keyword evidence="3 11" id="KW-0004">4Fe-4S</keyword>
<dbReference type="EMBL" id="JAWNFY010000012">
    <property type="protein sequence ID" value="MDY5146421.1"/>
    <property type="molecule type" value="Genomic_DNA"/>
</dbReference>
<dbReference type="GO" id="GO:0047134">
    <property type="term" value="F:protein-disulfide reductase [NAD(P)H] activity"/>
    <property type="evidence" value="ECO:0007669"/>
    <property type="project" value="TreeGrafter"/>
</dbReference>
<dbReference type="HAMAP" id="MF_01479">
    <property type="entry name" value="WhiB"/>
    <property type="match status" value="1"/>
</dbReference>
<dbReference type="InterPro" id="IPR003482">
    <property type="entry name" value="Whib"/>
</dbReference>
<evidence type="ECO:0000313" key="15">
    <source>
        <dbReference type="Proteomes" id="UP001284901"/>
    </source>
</evidence>
<evidence type="ECO:0000256" key="10">
    <source>
        <dbReference type="ARBA" id="ARBA00023163"/>
    </source>
</evidence>
<evidence type="ECO:0000256" key="3">
    <source>
        <dbReference type="ARBA" id="ARBA00022485"/>
    </source>
</evidence>
<evidence type="ECO:0000256" key="5">
    <source>
        <dbReference type="ARBA" id="ARBA00023004"/>
    </source>
</evidence>
<gene>
    <name evidence="11" type="primary">whiB</name>
    <name evidence="13" type="ORF">R6G74_02985</name>
    <name evidence="14" type="ORF">R6P33_05200</name>
</gene>
<comment type="PTM">
    <text evidence="11">The Fe-S cluster can be nitrosylated by nitric oxide (NO).</text>
</comment>
<dbReference type="GO" id="GO:0046872">
    <property type="term" value="F:metal ion binding"/>
    <property type="evidence" value="ECO:0007669"/>
    <property type="project" value="UniProtKB-KW"/>
</dbReference>
<evidence type="ECO:0000256" key="11">
    <source>
        <dbReference type="HAMAP-Rule" id="MF_01479"/>
    </source>
</evidence>
<dbReference type="RefSeq" id="WP_087070290.1">
    <property type="nucleotide sequence ID" value="NZ_CAUPFC010000005.1"/>
</dbReference>
<dbReference type="GO" id="GO:0045454">
    <property type="term" value="P:cell redox homeostasis"/>
    <property type="evidence" value="ECO:0007669"/>
    <property type="project" value="TreeGrafter"/>
</dbReference>
<keyword evidence="11" id="KW-0963">Cytoplasm</keyword>
<dbReference type="AlphaFoldDB" id="A0AAW9HBC7"/>
<dbReference type="GO" id="GO:0003677">
    <property type="term" value="F:DNA binding"/>
    <property type="evidence" value="ECO:0007669"/>
    <property type="project" value="UniProtKB-UniRule"/>
</dbReference>
<comment type="function">
    <text evidence="11">Acts as a transcriptional regulator. Probably redox-responsive. The apo- but not holo-form probably binds DNA.</text>
</comment>
<evidence type="ECO:0000256" key="4">
    <source>
        <dbReference type="ARBA" id="ARBA00022723"/>
    </source>
</evidence>
<proteinExistence type="inferred from homology"/>
<dbReference type="InterPro" id="IPR034768">
    <property type="entry name" value="4FE4S_WBL"/>
</dbReference>
<evidence type="ECO:0000313" key="14">
    <source>
        <dbReference type="EMBL" id="MDY5146421.1"/>
    </source>
</evidence>
<evidence type="ECO:0000256" key="1">
    <source>
        <dbReference type="ARBA" id="ARBA00004496"/>
    </source>
</evidence>
<dbReference type="GO" id="GO:0005737">
    <property type="term" value="C:cytoplasm"/>
    <property type="evidence" value="ECO:0007669"/>
    <property type="project" value="UniProtKB-SubCell"/>
</dbReference>
<keyword evidence="15" id="KW-1185">Reference proteome</keyword>
<dbReference type="Pfam" id="PF02467">
    <property type="entry name" value="Whib"/>
    <property type="match status" value="1"/>
</dbReference>
<evidence type="ECO:0000256" key="6">
    <source>
        <dbReference type="ARBA" id="ARBA00023014"/>
    </source>
</evidence>
<evidence type="ECO:0000256" key="7">
    <source>
        <dbReference type="ARBA" id="ARBA00023015"/>
    </source>
</evidence>
<reference evidence="13 15" key="1">
    <citation type="submission" date="2023-10" db="EMBL/GenBank/DDBJ databases">
        <title>Whole Genome based description of the genera Actinobaculum and Actinotignum reveals a complex phylogenetic relationship within the species included in the genus Actinotignum.</title>
        <authorList>
            <person name="Jensen C.S."/>
            <person name="Dargis R."/>
            <person name="Kemp M."/>
            <person name="Christensen J.J."/>
        </authorList>
    </citation>
    <scope>NUCLEOTIDE SEQUENCE</scope>
    <source>
        <strain evidence="14 15">SLA_B089</strain>
        <strain evidence="13">SLA_B245</strain>
    </source>
</reference>
<comment type="PTM">
    <text evidence="11">Upon Fe-S cluster removal intramolecular disulfide bonds are formed.</text>
</comment>
<keyword evidence="9 11" id="KW-1015">Disulfide bond</keyword>
<dbReference type="Proteomes" id="UP001288320">
    <property type="component" value="Unassembled WGS sequence"/>
</dbReference>
<dbReference type="GO" id="GO:0035731">
    <property type="term" value="F:dinitrosyl-iron complex binding"/>
    <property type="evidence" value="ECO:0007669"/>
    <property type="project" value="UniProtKB-UniRule"/>
</dbReference>
<organism evidence="13 16">
    <name type="scientific">Actinotignum timonense</name>
    <dbReference type="NCBI Taxonomy" id="1870995"/>
    <lineage>
        <taxon>Bacteria</taxon>
        <taxon>Bacillati</taxon>
        <taxon>Actinomycetota</taxon>
        <taxon>Actinomycetes</taxon>
        <taxon>Actinomycetales</taxon>
        <taxon>Actinomycetaceae</taxon>
        <taxon>Actinotignum</taxon>
    </lineage>
</organism>
<keyword evidence="8 11" id="KW-0238">DNA-binding</keyword>
<evidence type="ECO:0000256" key="9">
    <source>
        <dbReference type="ARBA" id="ARBA00023157"/>
    </source>
</evidence>
<keyword evidence="4 11" id="KW-0479">Metal-binding</keyword>
<keyword evidence="10 11" id="KW-0804">Transcription</keyword>
<dbReference type="GeneID" id="92812977"/>
<dbReference type="PANTHER" id="PTHR38839">
    <property type="entry name" value="TRANSCRIPTIONAL REGULATOR WHID-RELATED"/>
    <property type="match status" value="1"/>
</dbReference>
<feature type="binding site" evidence="11">
    <location>
        <position position="42"/>
    </location>
    <ligand>
        <name>[4Fe-4S] cluster</name>
        <dbReference type="ChEBI" id="CHEBI:49883"/>
    </ligand>
</feature>
<comment type="cofactor">
    <cofactor evidence="11">
        <name>[4Fe-4S] cluster</name>
        <dbReference type="ChEBI" id="CHEBI:49883"/>
    </cofactor>
    <text evidence="11">Binds 1 [4Fe-4S] cluster per subunit. Following nitrosylation of the [4Fe-4S] cluster binds 1 [4Fe-8(NO)] cluster per subunit.</text>
</comment>
<feature type="binding site" evidence="11">
    <location>
        <position position="39"/>
    </location>
    <ligand>
        <name>[4Fe-4S] cluster</name>
        <dbReference type="ChEBI" id="CHEBI:49883"/>
    </ligand>
</feature>
<evidence type="ECO:0000313" key="16">
    <source>
        <dbReference type="Proteomes" id="UP001288320"/>
    </source>
</evidence>
<accession>A0AAW9HBC7</accession>
<evidence type="ECO:0000256" key="2">
    <source>
        <dbReference type="ARBA" id="ARBA00006597"/>
    </source>
</evidence>
<feature type="binding site" evidence="11">
    <location>
        <position position="17"/>
    </location>
    <ligand>
        <name>[4Fe-4S] cluster</name>
        <dbReference type="ChEBI" id="CHEBI:49883"/>
    </ligand>
</feature>
<feature type="domain" description="4Fe-4S Wbl-type" evidence="12">
    <location>
        <begin position="16"/>
        <end position="72"/>
    </location>
</feature>
<dbReference type="EMBL" id="JAWNFV010000004">
    <property type="protein sequence ID" value="MDY5140284.1"/>
    <property type="molecule type" value="Genomic_DNA"/>
</dbReference>
<sequence>MTTTLALYPHWADAAACTDIDPDSLFVRGAAQRQARSICFRCPVRLHCLADSLDAEMMFGVWGGMTERERRALLRHHPEERNWRRRIFEGRDPLARSLREGEG</sequence>
<keyword evidence="6 11" id="KW-0411">Iron-sulfur</keyword>
<protein>
    <recommendedName>
        <fullName evidence="11">Transcriptional regulator WhiB</fullName>
    </recommendedName>
</protein>
<keyword evidence="7 11" id="KW-0805">Transcription regulation</keyword>
<dbReference type="Proteomes" id="UP001284901">
    <property type="component" value="Unassembled WGS sequence"/>
</dbReference>
<dbReference type="PANTHER" id="PTHR38839:SF7">
    <property type="entry name" value="TRANSCRIPTIONAL REGULATOR WHIB4"/>
    <property type="match status" value="1"/>
</dbReference>
<dbReference type="GO" id="GO:0051539">
    <property type="term" value="F:4 iron, 4 sulfur cluster binding"/>
    <property type="evidence" value="ECO:0007669"/>
    <property type="project" value="UniProtKB-UniRule"/>
</dbReference>
<keyword evidence="5 11" id="KW-0408">Iron</keyword>
<comment type="similarity">
    <text evidence="2 11">Belongs to the WhiB family.</text>
</comment>
<dbReference type="PROSITE" id="PS51674">
    <property type="entry name" value="4FE4S_WBL"/>
    <property type="match status" value="1"/>
</dbReference>
<name>A0AAW9HBC7_9ACTO</name>
<dbReference type="GO" id="GO:0045892">
    <property type="term" value="P:negative regulation of DNA-templated transcription"/>
    <property type="evidence" value="ECO:0007669"/>
    <property type="project" value="TreeGrafter"/>
</dbReference>